<dbReference type="Gene3D" id="1.10.510.10">
    <property type="entry name" value="Transferase(Phosphotransferase) domain 1"/>
    <property type="match status" value="1"/>
</dbReference>
<dbReference type="Pfam" id="PF00069">
    <property type="entry name" value="Pkinase"/>
    <property type="match status" value="1"/>
</dbReference>
<evidence type="ECO:0000313" key="2">
    <source>
        <dbReference type="EMBL" id="KIO05014.1"/>
    </source>
</evidence>
<dbReference type="SMART" id="SM00220">
    <property type="entry name" value="S_TKc"/>
    <property type="match status" value="1"/>
</dbReference>
<feature type="domain" description="Protein kinase" evidence="1">
    <location>
        <begin position="30"/>
        <end position="295"/>
    </location>
</feature>
<dbReference type="InterPro" id="IPR006073">
    <property type="entry name" value="GTP-bd"/>
</dbReference>
<dbReference type="STRING" id="870435.A0A0C3PBE9"/>
<organism evidence="2 3">
    <name type="scientific">Pisolithus tinctorius Marx 270</name>
    <dbReference type="NCBI Taxonomy" id="870435"/>
    <lineage>
        <taxon>Eukaryota</taxon>
        <taxon>Fungi</taxon>
        <taxon>Dikarya</taxon>
        <taxon>Basidiomycota</taxon>
        <taxon>Agaricomycotina</taxon>
        <taxon>Agaricomycetes</taxon>
        <taxon>Agaricomycetidae</taxon>
        <taxon>Boletales</taxon>
        <taxon>Sclerodermatineae</taxon>
        <taxon>Pisolithaceae</taxon>
        <taxon>Pisolithus</taxon>
    </lineage>
</organism>
<dbReference type="PANTHER" id="PTHR44329">
    <property type="entry name" value="SERINE/THREONINE-PROTEIN KINASE TNNI3K-RELATED"/>
    <property type="match status" value="1"/>
</dbReference>
<dbReference type="InterPro" id="IPR051681">
    <property type="entry name" value="Ser/Thr_Kinases-Pseudokinases"/>
</dbReference>
<dbReference type="EMBL" id="KN831968">
    <property type="protein sequence ID" value="KIO05014.1"/>
    <property type="molecule type" value="Genomic_DNA"/>
</dbReference>
<name>A0A0C3PBE9_PISTI</name>
<dbReference type="GO" id="GO:0005525">
    <property type="term" value="F:GTP binding"/>
    <property type="evidence" value="ECO:0007669"/>
    <property type="project" value="InterPro"/>
</dbReference>
<dbReference type="SUPFAM" id="SSF56112">
    <property type="entry name" value="Protein kinase-like (PK-like)"/>
    <property type="match status" value="1"/>
</dbReference>
<dbReference type="Gene3D" id="3.40.50.300">
    <property type="entry name" value="P-loop containing nucleotide triphosphate hydrolases"/>
    <property type="match status" value="1"/>
</dbReference>
<dbReference type="InterPro" id="IPR008271">
    <property type="entry name" value="Ser/Thr_kinase_AS"/>
</dbReference>
<dbReference type="GO" id="GO:0005524">
    <property type="term" value="F:ATP binding"/>
    <property type="evidence" value="ECO:0007669"/>
    <property type="project" value="InterPro"/>
</dbReference>
<dbReference type="InterPro" id="IPR000719">
    <property type="entry name" value="Prot_kinase_dom"/>
</dbReference>
<dbReference type="HOGENOM" id="CLU_501634_0_0_1"/>
<evidence type="ECO:0000259" key="1">
    <source>
        <dbReference type="PROSITE" id="PS50011"/>
    </source>
</evidence>
<gene>
    <name evidence="2" type="ORF">M404DRAFT_1000098</name>
</gene>
<dbReference type="InParanoid" id="A0A0C3PBE9"/>
<dbReference type="CDD" id="cd00882">
    <property type="entry name" value="Ras_like_GTPase"/>
    <property type="match status" value="1"/>
</dbReference>
<dbReference type="GO" id="GO:0004674">
    <property type="term" value="F:protein serine/threonine kinase activity"/>
    <property type="evidence" value="ECO:0007669"/>
    <property type="project" value="TreeGrafter"/>
</dbReference>
<dbReference type="InterPro" id="IPR011009">
    <property type="entry name" value="Kinase-like_dom_sf"/>
</dbReference>
<dbReference type="OrthoDB" id="122279at2759"/>
<protein>
    <recommendedName>
        <fullName evidence="1">Protein kinase domain-containing protein</fullName>
    </recommendedName>
</protein>
<sequence length="545" mass="60878">METNRQTSDILSAIAERARRYTVNLDGQIERDPSASTRGGYGMIYRGTLLAGGRAVAVKTARGIPDIETAKRMLKEAHTWSKLEHSNVLNILGITTTFDHTVSLVSPWMDGGSAYRYVQKPDRDPRPLIKDIALGLCYLHSHPDGPIIHGDLKGDNVLIASDGRAVLTDFGLSVLENSSFSMTVSREAGGSLRWMAPEMVDALSSQDPCFTVEGDIWAFGMTTLELFTRKHPYFNLTSLNSIQSRILKGPPEQPSSEDTSYRMTDEWWGVCLRCLKMAPSSRIGAVDVVKETRELPPRNDIVIVVIGPTGSGKSNFVNKLTGCEWELGADKTIFPTQGIREFVLDVSRDKRYVFVDTPGFDNVSQPDQDVLRAVGDWLRNKYLQHVKITGVIYTHRIIDRHMSDSVRENLTEFCRLCGEMAPQQVRLVTTWWDKADNVEITSSWVSQLEGNLWKPSTAANARHERYYNTQKSALDIINGLVGQDALLTPEELERAQKQPNEISVADFPNSHPHKNTKTPRINTKMSLGRRIGSWFRIGVGSGNGD</sequence>
<reference evidence="3" key="2">
    <citation type="submission" date="2015-01" db="EMBL/GenBank/DDBJ databases">
        <title>Evolutionary Origins and Diversification of the Mycorrhizal Mutualists.</title>
        <authorList>
            <consortium name="DOE Joint Genome Institute"/>
            <consortium name="Mycorrhizal Genomics Consortium"/>
            <person name="Kohler A."/>
            <person name="Kuo A."/>
            <person name="Nagy L.G."/>
            <person name="Floudas D."/>
            <person name="Copeland A."/>
            <person name="Barry K.W."/>
            <person name="Cichocki N."/>
            <person name="Veneault-Fourrey C."/>
            <person name="LaButti K."/>
            <person name="Lindquist E.A."/>
            <person name="Lipzen A."/>
            <person name="Lundell T."/>
            <person name="Morin E."/>
            <person name="Murat C."/>
            <person name="Riley R."/>
            <person name="Ohm R."/>
            <person name="Sun H."/>
            <person name="Tunlid A."/>
            <person name="Henrissat B."/>
            <person name="Grigoriev I.V."/>
            <person name="Hibbett D.S."/>
            <person name="Martin F."/>
        </authorList>
    </citation>
    <scope>NUCLEOTIDE SEQUENCE [LARGE SCALE GENOMIC DNA]</scope>
    <source>
        <strain evidence="3">Marx 270</strain>
    </source>
</reference>
<dbReference type="Pfam" id="PF01926">
    <property type="entry name" value="MMR_HSR1"/>
    <property type="match status" value="1"/>
</dbReference>
<dbReference type="PROSITE" id="PS50011">
    <property type="entry name" value="PROTEIN_KINASE_DOM"/>
    <property type="match status" value="1"/>
</dbReference>
<proteinExistence type="predicted"/>
<dbReference type="InterPro" id="IPR027417">
    <property type="entry name" value="P-loop_NTPase"/>
</dbReference>
<dbReference type="PROSITE" id="PS00108">
    <property type="entry name" value="PROTEIN_KINASE_ST"/>
    <property type="match status" value="1"/>
</dbReference>
<keyword evidence="3" id="KW-1185">Reference proteome</keyword>
<reference evidence="2 3" key="1">
    <citation type="submission" date="2014-04" db="EMBL/GenBank/DDBJ databases">
        <authorList>
            <consortium name="DOE Joint Genome Institute"/>
            <person name="Kuo A."/>
            <person name="Kohler A."/>
            <person name="Costa M.D."/>
            <person name="Nagy L.G."/>
            <person name="Floudas D."/>
            <person name="Copeland A."/>
            <person name="Barry K.W."/>
            <person name="Cichocki N."/>
            <person name="Veneault-Fourrey C."/>
            <person name="LaButti K."/>
            <person name="Lindquist E.A."/>
            <person name="Lipzen A."/>
            <person name="Lundell T."/>
            <person name="Morin E."/>
            <person name="Murat C."/>
            <person name="Sun H."/>
            <person name="Tunlid A."/>
            <person name="Henrissat B."/>
            <person name="Grigoriev I.V."/>
            <person name="Hibbett D.S."/>
            <person name="Martin F."/>
            <person name="Nordberg H.P."/>
            <person name="Cantor M.N."/>
            <person name="Hua S.X."/>
        </authorList>
    </citation>
    <scope>NUCLEOTIDE SEQUENCE [LARGE SCALE GENOMIC DNA]</scope>
    <source>
        <strain evidence="2 3">Marx 270</strain>
    </source>
</reference>
<dbReference type="AlphaFoldDB" id="A0A0C3PBE9"/>
<dbReference type="SUPFAM" id="SSF52540">
    <property type="entry name" value="P-loop containing nucleoside triphosphate hydrolases"/>
    <property type="match status" value="1"/>
</dbReference>
<evidence type="ECO:0000313" key="3">
    <source>
        <dbReference type="Proteomes" id="UP000054217"/>
    </source>
</evidence>
<dbReference type="Proteomes" id="UP000054217">
    <property type="component" value="Unassembled WGS sequence"/>
</dbReference>
<accession>A0A0C3PBE9</accession>
<dbReference type="PANTHER" id="PTHR44329:SF214">
    <property type="entry name" value="PROTEIN KINASE DOMAIN-CONTAINING PROTEIN"/>
    <property type="match status" value="1"/>
</dbReference>